<evidence type="ECO:0000256" key="9">
    <source>
        <dbReference type="PROSITE-ProRule" id="PRU00469"/>
    </source>
</evidence>
<feature type="compositionally biased region" description="Low complexity" evidence="10">
    <location>
        <begin position="445"/>
        <end position="456"/>
    </location>
</feature>
<dbReference type="RefSeq" id="XP_013246907.1">
    <property type="nucleotide sequence ID" value="XM_013391453.1"/>
</dbReference>
<evidence type="ECO:0000256" key="10">
    <source>
        <dbReference type="SAM" id="MobiDB-lite"/>
    </source>
</evidence>
<dbReference type="GO" id="GO:0005634">
    <property type="term" value="C:nucleus"/>
    <property type="evidence" value="ECO:0007669"/>
    <property type="project" value="UniProtKB-SubCell"/>
</dbReference>
<dbReference type="CDD" id="cd20554">
    <property type="entry name" value="CYCLIN_TFIIIB90_rpt2"/>
    <property type="match status" value="1"/>
</dbReference>
<dbReference type="Gene3D" id="1.10.472.170">
    <property type="match status" value="1"/>
</dbReference>
<dbReference type="OrthoDB" id="511529at2759"/>
<protein>
    <submittedName>
        <fullName evidence="12">Transcription factor IIIb subunit, putative</fullName>
    </submittedName>
</protein>
<dbReference type="EMBL" id="HG673569">
    <property type="protein sequence ID" value="CDI84035.1"/>
    <property type="molecule type" value="Genomic_DNA"/>
</dbReference>
<keyword evidence="4 9" id="KW-0863">Zinc-finger</keyword>
<dbReference type="AlphaFoldDB" id="U6GV50"/>
<reference evidence="12" key="1">
    <citation type="submission" date="2013-10" db="EMBL/GenBank/DDBJ databases">
        <title>Genomic analysis of the causative agents of coccidiosis in chickens.</title>
        <authorList>
            <person name="Reid A.J."/>
            <person name="Blake D."/>
            <person name="Billington K."/>
            <person name="Browne H."/>
            <person name="Dunn M."/>
            <person name="Hung S."/>
            <person name="Kawahara F."/>
            <person name="Miranda-Saavedra D."/>
            <person name="Mourier T."/>
            <person name="Nagra H."/>
            <person name="Otto T.D."/>
            <person name="Rawlings N."/>
            <person name="Sanchez A."/>
            <person name="Sanders M."/>
            <person name="Subramaniam C."/>
            <person name="Tay Y."/>
            <person name="Dear P."/>
            <person name="Doerig C."/>
            <person name="Gruber A."/>
            <person name="Parkinson J."/>
            <person name="Shirley M."/>
            <person name="Wan K.L."/>
            <person name="Berriman M."/>
            <person name="Tomley F."/>
            <person name="Pain A."/>
        </authorList>
    </citation>
    <scope>NUCLEOTIDE SEQUENCE</scope>
    <source>
        <strain evidence="12">Houghton</strain>
    </source>
</reference>
<dbReference type="GO" id="GO:0001006">
    <property type="term" value="F:RNA polymerase III type 3 promoter sequence-specific DNA binding"/>
    <property type="evidence" value="ECO:0007669"/>
    <property type="project" value="TreeGrafter"/>
</dbReference>
<evidence type="ECO:0000259" key="11">
    <source>
        <dbReference type="PROSITE" id="PS51134"/>
    </source>
</evidence>
<sequence>MSSTRSCRFCGSEELERSEHKGELTCCRCGAVLEESGIVEGLQFTEAAGGGMSLGQCAVSRTGTKLLLHLLQHLLLQLFFGGYLCLTTAKAAVTVLPAAAAASAAAESAAAAVAGFTVVFMKLLRVLHVQVPHVDPSLFLERFAAQLQLGDKTQQVAQTAVRLVQAMKRDWIATGRRPMGLCGAALLIAARYHDVQIEAEDVAVVSVAQLPAAALAETDLLQLPALSLPPCRLTKRRQQQQQQQQIQDALPFVSFCLLLSPFVSFCCHTPRVFASLPTVSLIVFVSWSGGCLLCAAAATADAGEDAAAAGAAAGASPAAAAAAEGAAIAAGGEETQGPNKEKETERRQLSLSAGSDALCNERPSSGDILSVAGWIVQTISSSAPPEEAAAAAAAATAAAAADGAAAGGAAAADPTDKAAAAARSQSAKGDTRDGDSAASGDTRAGLETAAATAAAAEGEHEETVRLTESENPLADLLRSVRARADELLPPAETQGLAAAADSGESPCAAAAAAGSAAGAGAARPAAAAAAAAAAEGQRGAAEGEEDDEESDGALEDMLLNEEEREAKALIWDDLTRDIMPEVNRRMRQRKQNEREQQQNPNKRCLSFAAVLCLFVSFLHCLL</sequence>
<feature type="domain" description="TFIIB-type" evidence="11">
    <location>
        <begin position="3"/>
        <end position="34"/>
    </location>
</feature>
<feature type="compositionally biased region" description="Low complexity" evidence="10">
    <location>
        <begin position="409"/>
        <end position="422"/>
    </location>
</feature>
<dbReference type="GO" id="GO:0017025">
    <property type="term" value="F:TBP-class protein binding"/>
    <property type="evidence" value="ECO:0007669"/>
    <property type="project" value="InterPro"/>
</dbReference>
<dbReference type="GO" id="GO:0070897">
    <property type="term" value="P:transcription preinitiation complex assembly"/>
    <property type="evidence" value="ECO:0007669"/>
    <property type="project" value="InterPro"/>
</dbReference>
<keyword evidence="8" id="KW-0539">Nucleus</keyword>
<dbReference type="PROSITE" id="PS51134">
    <property type="entry name" value="ZF_TFIIB"/>
    <property type="match status" value="1"/>
</dbReference>
<dbReference type="SUPFAM" id="SSF57783">
    <property type="entry name" value="Zinc beta-ribbon"/>
    <property type="match status" value="1"/>
</dbReference>
<dbReference type="GO" id="GO:0008270">
    <property type="term" value="F:zinc ion binding"/>
    <property type="evidence" value="ECO:0007669"/>
    <property type="project" value="UniProtKB-KW"/>
</dbReference>
<dbReference type="GO" id="GO:0000995">
    <property type="term" value="F:RNA polymerase III general transcription initiation factor activity"/>
    <property type="evidence" value="ECO:0007669"/>
    <property type="project" value="TreeGrafter"/>
</dbReference>
<dbReference type="PANTHER" id="PTHR11618">
    <property type="entry name" value="TRANSCRIPTION INITIATION FACTOR IIB-RELATED"/>
    <property type="match status" value="1"/>
</dbReference>
<keyword evidence="13" id="KW-1185">Reference proteome</keyword>
<comment type="subcellular location">
    <subcellularLocation>
        <location evidence="1">Nucleus</location>
    </subcellularLocation>
</comment>
<organism evidence="12 13">
    <name type="scientific">Eimeria acervulina</name>
    <name type="common">Coccidian parasite</name>
    <dbReference type="NCBI Taxonomy" id="5801"/>
    <lineage>
        <taxon>Eukaryota</taxon>
        <taxon>Sar</taxon>
        <taxon>Alveolata</taxon>
        <taxon>Apicomplexa</taxon>
        <taxon>Conoidasida</taxon>
        <taxon>Coccidia</taxon>
        <taxon>Eucoccidiorida</taxon>
        <taxon>Eimeriorina</taxon>
        <taxon>Eimeriidae</taxon>
        <taxon>Eimeria</taxon>
    </lineage>
</organism>
<dbReference type="SUPFAM" id="SSF47954">
    <property type="entry name" value="Cyclin-like"/>
    <property type="match status" value="1"/>
</dbReference>
<evidence type="ECO:0000256" key="1">
    <source>
        <dbReference type="ARBA" id="ARBA00004123"/>
    </source>
</evidence>
<reference evidence="12" key="2">
    <citation type="submission" date="2013-10" db="EMBL/GenBank/DDBJ databases">
        <authorList>
            <person name="Aslett M."/>
        </authorList>
    </citation>
    <scope>NUCLEOTIDE SEQUENCE</scope>
    <source>
        <strain evidence="12">Houghton</strain>
    </source>
</reference>
<comment type="similarity">
    <text evidence="2">Belongs to the TFIIB family.</text>
</comment>
<dbReference type="InterPro" id="IPR036915">
    <property type="entry name" value="Cyclin-like_sf"/>
</dbReference>
<keyword evidence="6" id="KW-0805">Transcription regulation</keyword>
<evidence type="ECO:0000256" key="7">
    <source>
        <dbReference type="ARBA" id="ARBA00023163"/>
    </source>
</evidence>
<keyword evidence="7" id="KW-0804">Transcription</keyword>
<dbReference type="InterPro" id="IPR013150">
    <property type="entry name" value="TFIIB_cyclin"/>
</dbReference>
<dbReference type="InterPro" id="IPR013137">
    <property type="entry name" value="Znf_TFIIB"/>
</dbReference>
<dbReference type="GO" id="GO:0097550">
    <property type="term" value="C:transcription preinitiation complex"/>
    <property type="evidence" value="ECO:0007669"/>
    <property type="project" value="TreeGrafter"/>
</dbReference>
<feature type="compositionally biased region" description="Basic and acidic residues" evidence="10">
    <location>
        <begin position="339"/>
        <end position="348"/>
    </location>
</feature>
<evidence type="ECO:0000313" key="12">
    <source>
        <dbReference type="EMBL" id="CDI84035.1"/>
    </source>
</evidence>
<dbReference type="Gene3D" id="1.10.472.10">
    <property type="entry name" value="Cyclin-like"/>
    <property type="match status" value="1"/>
</dbReference>
<keyword evidence="3" id="KW-0479">Metal-binding</keyword>
<accession>U6GV50</accession>
<proteinExistence type="inferred from homology"/>
<dbReference type="Proteomes" id="UP000018050">
    <property type="component" value="Unassembled WGS sequence"/>
</dbReference>
<name>U6GV50_EIMAC</name>
<keyword evidence="5" id="KW-0862">Zinc</keyword>
<dbReference type="GeneID" id="25269365"/>
<feature type="region of interest" description="Disordered" evidence="10">
    <location>
        <begin position="409"/>
        <end position="470"/>
    </location>
</feature>
<gene>
    <name evidence="12" type="ORF">EAH_00012950</name>
</gene>
<dbReference type="Pfam" id="PF00382">
    <property type="entry name" value="TFIIB"/>
    <property type="match status" value="1"/>
</dbReference>
<dbReference type="InterPro" id="IPR000812">
    <property type="entry name" value="TFIIB"/>
</dbReference>
<feature type="region of interest" description="Disordered" evidence="10">
    <location>
        <begin position="331"/>
        <end position="358"/>
    </location>
</feature>
<dbReference type="VEuPathDB" id="ToxoDB:EAH_00012950"/>
<evidence type="ECO:0000256" key="8">
    <source>
        <dbReference type="ARBA" id="ARBA00023242"/>
    </source>
</evidence>
<dbReference type="PANTHER" id="PTHR11618:SF4">
    <property type="entry name" value="TRANSCRIPTION FACTOR IIIB 90 KDA SUBUNIT"/>
    <property type="match status" value="1"/>
</dbReference>
<evidence type="ECO:0000256" key="4">
    <source>
        <dbReference type="ARBA" id="ARBA00022771"/>
    </source>
</evidence>
<dbReference type="OMA" id="CCHTPRV"/>
<evidence type="ECO:0000256" key="5">
    <source>
        <dbReference type="ARBA" id="ARBA00022833"/>
    </source>
</evidence>
<evidence type="ECO:0000256" key="6">
    <source>
        <dbReference type="ARBA" id="ARBA00023015"/>
    </source>
</evidence>
<evidence type="ECO:0000256" key="3">
    <source>
        <dbReference type="ARBA" id="ARBA00022723"/>
    </source>
</evidence>
<evidence type="ECO:0000256" key="2">
    <source>
        <dbReference type="ARBA" id="ARBA00010857"/>
    </source>
</evidence>
<evidence type="ECO:0000313" key="13">
    <source>
        <dbReference type="Proteomes" id="UP000018050"/>
    </source>
</evidence>
<feature type="compositionally biased region" description="Basic and acidic residues" evidence="10">
    <location>
        <begin position="457"/>
        <end position="468"/>
    </location>
</feature>
<dbReference type="Pfam" id="PF08271">
    <property type="entry name" value="Zn_Ribbon_TF"/>
    <property type="match status" value="1"/>
</dbReference>
<dbReference type="GO" id="GO:0000126">
    <property type="term" value="C:transcription factor TFIIIB complex"/>
    <property type="evidence" value="ECO:0007669"/>
    <property type="project" value="TreeGrafter"/>
</dbReference>